<dbReference type="Proteomes" id="UP000325577">
    <property type="component" value="Linkage Group LG10"/>
</dbReference>
<dbReference type="EMBL" id="CM018033">
    <property type="protein sequence ID" value="KAA8544879.1"/>
    <property type="molecule type" value="Genomic_DNA"/>
</dbReference>
<reference evidence="1 2" key="1">
    <citation type="submission" date="2019-09" db="EMBL/GenBank/DDBJ databases">
        <title>A chromosome-level genome assembly of the Chinese tupelo Nyssa sinensis.</title>
        <authorList>
            <person name="Yang X."/>
            <person name="Kang M."/>
            <person name="Yang Y."/>
            <person name="Xiong H."/>
            <person name="Wang M."/>
            <person name="Zhang Z."/>
            <person name="Wang Z."/>
            <person name="Wu H."/>
            <person name="Ma T."/>
            <person name="Liu J."/>
            <person name="Xi Z."/>
        </authorList>
    </citation>
    <scope>NUCLEOTIDE SEQUENCE [LARGE SCALE GENOMIC DNA]</scope>
    <source>
        <strain evidence="1">J267</strain>
        <tissue evidence="1">Leaf</tissue>
    </source>
</reference>
<evidence type="ECO:0000313" key="2">
    <source>
        <dbReference type="Proteomes" id="UP000325577"/>
    </source>
</evidence>
<proteinExistence type="predicted"/>
<accession>A0A5J5BPT0</accession>
<organism evidence="1 2">
    <name type="scientific">Nyssa sinensis</name>
    <dbReference type="NCBI Taxonomy" id="561372"/>
    <lineage>
        <taxon>Eukaryota</taxon>
        <taxon>Viridiplantae</taxon>
        <taxon>Streptophyta</taxon>
        <taxon>Embryophyta</taxon>
        <taxon>Tracheophyta</taxon>
        <taxon>Spermatophyta</taxon>
        <taxon>Magnoliopsida</taxon>
        <taxon>eudicotyledons</taxon>
        <taxon>Gunneridae</taxon>
        <taxon>Pentapetalae</taxon>
        <taxon>asterids</taxon>
        <taxon>Cornales</taxon>
        <taxon>Nyssaceae</taxon>
        <taxon>Nyssa</taxon>
    </lineage>
</organism>
<dbReference type="AlphaFoldDB" id="A0A5J5BPT0"/>
<gene>
    <name evidence="1" type="ORF">F0562_019726</name>
</gene>
<keyword evidence="2" id="KW-1185">Reference proteome</keyword>
<evidence type="ECO:0000313" key="1">
    <source>
        <dbReference type="EMBL" id="KAA8544879.1"/>
    </source>
</evidence>
<sequence>MKPVLTDWSGASWYESLFGDCVEPETRVPIMRRGWMGPWNEGGPFEMTGMVTRYIAEFKSVPRGRSLALGLIS</sequence>
<protein>
    <submittedName>
        <fullName evidence="1">Uncharacterized protein</fullName>
    </submittedName>
</protein>
<name>A0A5J5BPT0_9ASTE</name>